<feature type="non-terminal residue" evidence="1">
    <location>
        <position position="65"/>
    </location>
</feature>
<dbReference type="EMBL" id="JAGTTL010000015">
    <property type="protein sequence ID" value="KAK6311470.1"/>
    <property type="molecule type" value="Genomic_DNA"/>
</dbReference>
<reference evidence="1 2" key="1">
    <citation type="submission" date="2021-04" db="EMBL/GenBank/DDBJ databases">
        <authorList>
            <person name="De Guttry C."/>
            <person name="Zahm M."/>
            <person name="Klopp C."/>
            <person name="Cabau C."/>
            <person name="Louis A."/>
            <person name="Berthelot C."/>
            <person name="Parey E."/>
            <person name="Roest Crollius H."/>
            <person name="Montfort J."/>
            <person name="Robinson-Rechavi M."/>
            <person name="Bucao C."/>
            <person name="Bouchez O."/>
            <person name="Gislard M."/>
            <person name="Lluch J."/>
            <person name="Milhes M."/>
            <person name="Lampietro C."/>
            <person name="Lopez Roques C."/>
            <person name="Donnadieu C."/>
            <person name="Braasch I."/>
            <person name="Desvignes T."/>
            <person name="Postlethwait J."/>
            <person name="Bobe J."/>
            <person name="Wedekind C."/>
            <person name="Guiguen Y."/>
        </authorList>
    </citation>
    <scope>NUCLEOTIDE SEQUENCE [LARGE SCALE GENOMIC DNA]</scope>
    <source>
        <strain evidence="1">Cs_M1</strain>
        <tissue evidence="1">Blood</tissue>
    </source>
</reference>
<gene>
    <name evidence="1" type="ORF">J4Q44_G00171340</name>
</gene>
<evidence type="ECO:0000313" key="2">
    <source>
        <dbReference type="Proteomes" id="UP001356427"/>
    </source>
</evidence>
<organism evidence="1 2">
    <name type="scientific">Coregonus suidteri</name>
    <dbReference type="NCBI Taxonomy" id="861788"/>
    <lineage>
        <taxon>Eukaryota</taxon>
        <taxon>Metazoa</taxon>
        <taxon>Chordata</taxon>
        <taxon>Craniata</taxon>
        <taxon>Vertebrata</taxon>
        <taxon>Euteleostomi</taxon>
        <taxon>Actinopterygii</taxon>
        <taxon>Neopterygii</taxon>
        <taxon>Teleostei</taxon>
        <taxon>Protacanthopterygii</taxon>
        <taxon>Salmoniformes</taxon>
        <taxon>Salmonidae</taxon>
        <taxon>Coregoninae</taxon>
        <taxon>Coregonus</taxon>
    </lineage>
</organism>
<accession>A0AAN8LSI2</accession>
<protein>
    <submittedName>
        <fullName evidence="1">Uncharacterized protein</fullName>
    </submittedName>
</protein>
<sequence>MTSMIISTLHRSSSCHVSNRGGSSTYMYLSTTEETTQMLPLCEDVFSHQLRPVEHLQTVLQQDHV</sequence>
<comment type="caution">
    <text evidence="1">The sequence shown here is derived from an EMBL/GenBank/DDBJ whole genome shotgun (WGS) entry which is preliminary data.</text>
</comment>
<evidence type="ECO:0000313" key="1">
    <source>
        <dbReference type="EMBL" id="KAK6311470.1"/>
    </source>
</evidence>
<keyword evidence="2" id="KW-1185">Reference proteome</keyword>
<dbReference type="AlphaFoldDB" id="A0AAN8LSI2"/>
<dbReference type="Proteomes" id="UP001356427">
    <property type="component" value="Unassembled WGS sequence"/>
</dbReference>
<name>A0AAN8LSI2_9TELE</name>
<proteinExistence type="predicted"/>